<proteinExistence type="predicted"/>
<evidence type="ECO:0000313" key="2">
    <source>
        <dbReference type="EMBL" id="CAF0812997.1"/>
    </source>
</evidence>
<name>A0A813TRP1_9BILA</name>
<protein>
    <submittedName>
        <fullName evidence="2">Uncharacterized protein</fullName>
    </submittedName>
</protein>
<evidence type="ECO:0000313" key="3">
    <source>
        <dbReference type="EMBL" id="CAF3598863.1"/>
    </source>
</evidence>
<evidence type="ECO:0000256" key="1">
    <source>
        <dbReference type="SAM" id="MobiDB-lite"/>
    </source>
</evidence>
<feature type="region of interest" description="Disordered" evidence="1">
    <location>
        <begin position="56"/>
        <end position="89"/>
    </location>
</feature>
<feature type="region of interest" description="Disordered" evidence="1">
    <location>
        <begin position="112"/>
        <end position="143"/>
    </location>
</feature>
<evidence type="ECO:0000313" key="4">
    <source>
        <dbReference type="Proteomes" id="UP000663829"/>
    </source>
</evidence>
<keyword evidence="4" id="KW-1185">Reference proteome</keyword>
<dbReference type="Proteomes" id="UP000663829">
    <property type="component" value="Unassembled WGS sequence"/>
</dbReference>
<gene>
    <name evidence="2" type="ORF">GPM918_LOCUS4134</name>
    <name evidence="3" type="ORF">SRO942_LOCUS4134</name>
</gene>
<dbReference type="Proteomes" id="UP000681722">
    <property type="component" value="Unassembled WGS sequence"/>
</dbReference>
<feature type="compositionally biased region" description="Basic and acidic residues" evidence="1">
    <location>
        <begin position="75"/>
        <end position="89"/>
    </location>
</feature>
<dbReference type="AlphaFoldDB" id="A0A813TRP1"/>
<reference evidence="2" key="1">
    <citation type="submission" date="2021-02" db="EMBL/GenBank/DDBJ databases">
        <authorList>
            <person name="Nowell W R."/>
        </authorList>
    </citation>
    <scope>NUCLEOTIDE SEQUENCE</scope>
</reference>
<comment type="caution">
    <text evidence="2">The sequence shown here is derived from an EMBL/GenBank/DDBJ whole genome shotgun (WGS) entry which is preliminary data.</text>
</comment>
<organism evidence="2 4">
    <name type="scientific">Didymodactylos carnosus</name>
    <dbReference type="NCBI Taxonomy" id="1234261"/>
    <lineage>
        <taxon>Eukaryota</taxon>
        <taxon>Metazoa</taxon>
        <taxon>Spiralia</taxon>
        <taxon>Gnathifera</taxon>
        <taxon>Rotifera</taxon>
        <taxon>Eurotatoria</taxon>
        <taxon>Bdelloidea</taxon>
        <taxon>Philodinida</taxon>
        <taxon>Philodinidae</taxon>
        <taxon>Didymodactylos</taxon>
    </lineage>
</organism>
<accession>A0A813TRP1</accession>
<dbReference type="EMBL" id="CAJOBC010000542">
    <property type="protein sequence ID" value="CAF3598863.1"/>
    <property type="molecule type" value="Genomic_DNA"/>
</dbReference>
<sequence>MLEKKASLGLEVNLRALYQTSVYTCQVLDNWKLVIEPIYYRRNCSTVQYMIVEYATSSSSRRRREKWSHSCSHSSPDRDQGELKKRDNSIEKLERAIEERVLLKKSEKPTVDDAVDVHPASGDAYLRTPGPAKELEDSTSGNAENILRNRLEYEL</sequence>
<dbReference type="EMBL" id="CAJNOQ010000542">
    <property type="protein sequence ID" value="CAF0812997.1"/>
    <property type="molecule type" value="Genomic_DNA"/>
</dbReference>